<proteinExistence type="predicted"/>
<comment type="caution">
    <text evidence="1">The sequence shown here is derived from an EMBL/GenBank/DDBJ whole genome shotgun (WGS) entry which is preliminary data.</text>
</comment>
<gene>
    <name evidence="1" type="ORF">NC653_022213</name>
</gene>
<protein>
    <submittedName>
        <fullName evidence="1">Uncharacterized protein</fullName>
    </submittedName>
</protein>
<dbReference type="EMBL" id="JAQIZT010000008">
    <property type="protein sequence ID" value="KAJ6989575.1"/>
    <property type="molecule type" value="Genomic_DNA"/>
</dbReference>
<accession>A0AAD6QFR9</accession>
<keyword evidence="2" id="KW-1185">Reference proteome</keyword>
<dbReference type="AlphaFoldDB" id="A0AAD6QFR9"/>
<evidence type="ECO:0000313" key="2">
    <source>
        <dbReference type="Proteomes" id="UP001164929"/>
    </source>
</evidence>
<organism evidence="1 2">
    <name type="scientific">Populus alba x Populus x berolinensis</name>
    <dbReference type="NCBI Taxonomy" id="444605"/>
    <lineage>
        <taxon>Eukaryota</taxon>
        <taxon>Viridiplantae</taxon>
        <taxon>Streptophyta</taxon>
        <taxon>Embryophyta</taxon>
        <taxon>Tracheophyta</taxon>
        <taxon>Spermatophyta</taxon>
        <taxon>Magnoliopsida</taxon>
        <taxon>eudicotyledons</taxon>
        <taxon>Gunneridae</taxon>
        <taxon>Pentapetalae</taxon>
        <taxon>rosids</taxon>
        <taxon>fabids</taxon>
        <taxon>Malpighiales</taxon>
        <taxon>Salicaceae</taxon>
        <taxon>Saliceae</taxon>
        <taxon>Populus</taxon>
    </lineage>
</organism>
<reference evidence="1" key="1">
    <citation type="journal article" date="2023" name="Mol. Ecol. Resour.">
        <title>Chromosome-level genome assembly of a triploid poplar Populus alba 'Berolinensis'.</title>
        <authorList>
            <person name="Chen S."/>
            <person name="Yu Y."/>
            <person name="Wang X."/>
            <person name="Wang S."/>
            <person name="Zhang T."/>
            <person name="Zhou Y."/>
            <person name="He R."/>
            <person name="Meng N."/>
            <person name="Wang Y."/>
            <person name="Liu W."/>
            <person name="Liu Z."/>
            <person name="Liu J."/>
            <person name="Guo Q."/>
            <person name="Huang H."/>
            <person name="Sederoff R.R."/>
            <person name="Wang G."/>
            <person name="Qu G."/>
            <person name="Chen S."/>
        </authorList>
    </citation>
    <scope>NUCLEOTIDE SEQUENCE</scope>
    <source>
        <strain evidence="1">SC-2020</strain>
    </source>
</reference>
<name>A0AAD6QFR9_9ROSI</name>
<evidence type="ECO:0000313" key="1">
    <source>
        <dbReference type="EMBL" id="KAJ6989575.1"/>
    </source>
</evidence>
<sequence length="62" mass="7509">MLQPLEILTRFVDIFLNIMTKYGTIFFKDYLTSPHSYETYMFPWSCHDVFTFSLWLALSLFK</sequence>
<dbReference type="Proteomes" id="UP001164929">
    <property type="component" value="Chromosome 8"/>
</dbReference>